<evidence type="ECO:0000313" key="8">
    <source>
        <dbReference type="Proteomes" id="UP000504632"/>
    </source>
</evidence>
<comment type="subcellular location">
    <subcellularLocation>
        <location evidence="1">Membrane</location>
        <topology evidence="1">Single-pass membrane protein</topology>
    </subcellularLocation>
</comment>
<name>A0A6J2WU96_CHACN</name>
<accession>A0A6J2WU96</accession>
<feature type="signal peptide" evidence="7">
    <location>
        <begin position="1"/>
        <end position="20"/>
    </location>
</feature>
<dbReference type="PANTHER" id="PTHR15296">
    <property type="entry name" value="MEMBRANE-ASSOCIATED PROTEIN MAP17"/>
    <property type="match status" value="1"/>
</dbReference>
<evidence type="ECO:0000313" key="9">
    <source>
        <dbReference type="RefSeq" id="XP_030647811.1"/>
    </source>
</evidence>
<dbReference type="InParanoid" id="A0A6J2WU96"/>
<dbReference type="Proteomes" id="UP000504632">
    <property type="component" value="Chromosome 14"/>
</dbReference>
<evidence type="ECO:0000256" key="4">
    <source>
        <dbReference type="ARBA" id="ARBA00023136"/>
    </source>
</evidence>
<reference evidence="9" key="1">
    <citation type="submission" date="2025-08" db="UniProtKB">
        <authorList>
            <consortium name="RefSeq"/>
        </authorList>
    </citation>
    <scope>IDENTIFICATION</scope>
</reference>
<gene>
    <name evidence="9" type="primary">pdzk1ip1</name>
</gene>
<proteinExistence type="inferred from homology"/>
<evidence type="ECO:0000256" key="5">
    <source>
        <dbReference type="ARBA" id="ARBA00049650"/>
    </source>
</evidence>
<organism evidence="8 9">
    <name type="scientific">Chanos chanos</name>
    <name type="common">Milkfish</name>
    <name type="synonym">Mugil chanos</name>
    <dbReference type="NCBI Taxonomy" id="29144"/>
    <lineage>
        <taxon>Eukaryota</taxon>
        <taxon>Metazoa</taxon>
        <taxon>Chordata</taxon>
        <taxon>Craniata</taxon>
        <taxon>Vertebrata</taxon>
        <taxon>Euteleostomi</taxon>
        <taxon>Actinopterygii</taxon>
        <taxon>Neopterygii</taxon>
        <taxon>Teleostei</taxon>
        <taxon>Ostariophysi</taxon>
        <taxon>Gonorynchiformes</taxon>
        <taxon>Chanidae</taxon>
        <taxon>Chanos</taxon>
    </lineage>
</organism>
<dbReference type="RefSeq" id="XP_030647811.1">
    <property type="nucleotide sequence ID" value="XM_030791951.1"/>
</dbReference>
<keyword evidence="8" id="KW-1185">Reference proteome</keyword>
<protein>
    <submittedName>
        <fullName evidence="9">PDZK1-interacting protein 1</fullName>
    </submittedName>
</protein>
<evidence type="ECO:0000256" key="3">
    <source>
        <dbReference type="ARBA" id="ARBA00022989"/>
    </source>
</evidence>
<dbReference type="CTD" id="10158"/>
<sequence length="113" mass="12488">MGKSIITFYWLLLTLGSVTAQAVRAERALPQWLVGIIAVSGFLFLIFVAFLVNKAWCEKPKGQREEDTVIPNNYATANGSAYETSLNMDKGNDQLSAYENVDIHTADDKVTAM</sequence>
<dbReference type="AlphaFoldDB" id="A0A6J2WU96"/>
<dbReference type="GO" id="GO:0016020">
    <property type="term" value="C:membrane"/>
    <property type="evidence" value="ECO:0007669"/>
    <property type="project" value="UniProtKB-SubCell"/>
</dbReference>
<keyword evidence="4 6" id="KW-0472">Membrane</keyword>
<keyword evidence="2 6" id="KW-0812">Transmembrane</keyword>
<keyword evidence="3 6" id="KW-1133">Transmembrane helix</keyword>
<dbReference type="PANTHER" id="PTHR15296:SF1">
    <property type="entry name" value="PDZK1 INTERACTING PROTEIN 1"/>
    <property type="match status" value="1"/>
</dbReference>
<evidence type="ECO:0000256" key="2">
    <source>
        <dbReference type="ARBA" id="ARBA00022692"/>
    </source>
</evidence>
<evidence type="ECO:0000256" key="1">
    <source>
        <dbReference type="ARBA" id="ARBA00004167"/>
    </source>
</evidence>
<comment type="similarity">
    <text evidence="5">Belongs to the PDZK1-interacting protein 1/SMIM24 family.</text>
</comment>
<dbReference type="OrthoDB" id="9900654at2759"/>
<evidence type="ECO:0000256" key="7">
    <source>
        <dbReference type="SAM" id="SignalP"/>
    </source>
</evidence>
<dbReference type="GeneID" id="115828040"/>
<dbReference type="Pfam" id="PF15807">
    <property type="entry name" value="MAP17"/>
    <property type="match status" value="1"/>
</dbReference>
<keyword evidence="7" id="KW-0732">Signal</keyword>
<evidence type="ECO:0000256" key="6">
    <source>
        <dbReference type="SAM" id="Phobius"/>
    </source>
</evidence>
<feature type="transmembrane region" description="Helical" evidence="6">
    <location>
        <begin position="32"/>
        <end position="52"/>
    </location>
</feature>
<feature type="chain" id="PRO_5026673800" evidence="7">
    <location>
        <begin position="21"/>
        <end position="113"/>
    </location>
</feature>
<dbReference type="InterPro" id="IPR031627">
    <property type="entry name" value="PDZK1IP1/SMIM24"/>
</dbReference>